<evidence type="ECO:0000256" key="1">
    <source>
        <dbReference type="SAM" id="MobiDB-lite"/>
    </source>
</evidence>
<dbReference type="AlphaFoldDB" id="A0A1U7P1U6"/>
<evidence type="ECO:0000313" key="3">
    <source>
        <dbReference type="Proteomes" id="UP000186607"/>
    </source>
</evidence>
<organism evidence="2 3">
    <name type="scientific">Deinococcus marmoris</name>
    <dbReference type="NCBI Taxonomy" id="249408"/>
    <lineage>
        <taxon>Bacteria</taxon>
        <taxon>Thermotogati</taxon>
        <taxon>Deinococcota</taxon>
        <taxon>Deinococci</taxon>
        <taxon>Deinococcales</taxon>
        <taxon>Deinococcaceae</taxon>
        <taxon>Deinococcus</taxon>
    </lineage>
</organism>
<accession>A0A1U7P1U6</accession>
<proteinExistence type="predicted"/>
<protein>
    <submittedName>
        <fullName evidence="2">Uncharacterized protein</fullName>
    </submittedName>
</protein>
<name>A0A1U7P1U6_9DEIO</name>
<dbReference type="STRING" id="249408.BOO71_0003742"/>
<evidence type="ECO:0000313" key="2">
    <source>
        <dbReference type="EMBL" id="OLV19136.1"/>
    </source>
</evidence>
<dbReference type="Proteomes" id="UP000186607">
    <property type="component" value="Unassembled WGS sequence"/>
</dbReference>
<gene>
    <name evidence="2" type="ORF">BOO71_0003742</name>
</gene>
<comment type="caution">
    <text evidence="2">The sequence shown here is derived from an EMBL/GenBank/DDBJ whole genome shotgun (WGS) entry which is preliminary data.</text>
</comment>
<sequence>MKWIAINLGLNFAVLAAKLKWVGERWRRERRWGRHHGVTGTDHFQPGADAGMDAGKGPF</sequence>
<dbReference type="RefSeq" id="WP_075831133.1">
    <property type="nucleotide sequence ID" value="NZ_MSTI01000042.1"/>
</dbReference>
<dbReference type="EMBL" id="MSTI01000042">
    <property type="protein sequence ID" value="OLV19136.1"/>
    <property type="molecule type" value="Genomic_DNA"/>
</dbReference>
<feature type="region of interest" description="Disordered" evidence="1">
    <location>
        <begin position="36"/>
        <end position="59"/>
    </location>
</feature>
<keyword evidence="3" id="KW-1185">Reference proteome</keyword>
<reference evidence="2 3" key="1">
    <citation type="submission" date="2017-01" db="EMBL/GenBank/DDBJ databases">
        <title>Genome Analysis of Deinococcus marmoris KOPRI26562.</title>
        <authorList>
            <person name="Kim J.H."/>
            <person name="Oh H.-M."/>
        </authorList>
    </citation>
    <scope>NUCLEOTIDE SEQUENCE [LARGE SCALE GENOMIC DNA]</scope>
    <source>
        <strain evidence="2 3">KOPRI26562</strain>
    </source>
</reference>